<proteinExistence type="predicted"/>
<feature type="signal peptide" evidence="2">
    <location>
        <begin position="1"/>
        <end position="21"/>
    </location>
</feature>
<keyword evidence="4" id="KW-1185">Reference proteome</keyword>
<organism evidence="3 4">
    <name type="scientific">Fuerstiella marisgermanici</name>
    <dbReference type="NCBI Taxonomy" id="1891926"/>
    <lineage>
        <taxon>Bacteria</taxon>
        <taxon>Pseudomonadati</taxon>
        <taxon>Planctomycetota</taxon>
        <taxon>Planctomycetia</taxon>
        <taxon>Planctomycetales</taxon>
        <taxon>Planctomycetaceae</taxon>
        <taxon>Fuerstiella</taxon>
    </lineage>
</organism>
<keyword evidence="1" id="KW-0175">Coiled coil</keyword>
<sequence length="507" mass="55718" precursor="true">MYPSSLRVVLLVVCGLGPLNAAARAEPLPAEPLLAGVARVDVTDESAGPANDRMYVRALVLRQGETTAAIVTVDAVAIGEIGPIKNDYLPNVRAAVEKELGIHPANIMANASHCHGIVVPDVDQRTVAAIKTALQNIVPVHVGVGHGHEDRIQENRRLKLKNGREIDVRHAYSMPPDEEVASVGPIDPEIGVLRLNREDGRTLAVLYNFACHPIQGAAGGGNTADITGFSSTVIEDNLDEGTVALFVQGCGGDINPAFYKEVNMPRDAEPLGNMLGLSTLKAVRKIQCKPSTQLVMHNETIELPRADLAERINLMENEKERLLRTLRGTTLNLKTFLPLIVKYNLAEDFPSYYSHSYLNEKTLGRSDLTKLDANNRAAMEQYLRNIYTMEQLTRLQTNLRLLEKHQAHYVAAGKRTVDVELVGLRIGDFRMVTSPGELVVQIGLNIKKASPHEHTFVAGYTNGYIYYAPTAEQLNNRGGAQEDSDCLLAPEWQQIFEDAAMKMLKRL</sequence>
<keyword evidence="2" id="KW-0732">Signal</keyword>
<dbReference type="RefSeq" id="WP_218922374.1">
    <property type="nucleotide sequence ID" value="NZ_CP017641.1"/>
</dbReference>
<evidence type="ECO:0000313" key="3">
    <source>
        <dbReference type="EMBL" id="APZ90878.1"/>
    </source>
</evidence>
<evidence type="ECO:0000256" key="1">
    <source>
        <dbReference type="SAM" id="Coils"/>
    </source>
</evidence>
<dbReference type="Proteomes" id="UP000187735">
    <property type="component" value="Chromosome"/>
</dbReference>
<dbReference type="STRING" id="1891926.Fuma_00462"/>
<feature type="chain" id="PRO_5013201912" evidence="2">
    <location>
        <begin position="22"/>
        <end position="507"/>
    </location>
</feature>
<gene>
    <name evidence="3" type="ORF">Fuma_00462</name>
</gene>
<reference evidence="3 4" key="1">
    <citation type="journal article" date="2016" name="Front. Microbiol.">
        <title>Fuerstia marisgermanicae gen. nov., sp. nov., an Unusual Member of the Phylum Planctomycetes from the German Wadden Sea.</title>
        <authorList>
            <person name="Kohn T."/>
            <person name="Heuer A."/>
            <person name="Jogler M."/>
            <person name="Vollmers J."/>
            <person name="Boedeker C."/>
            <person name="Bunk B."/>
            <person name="Rast P."/>
            <person name="Borchert D."/>
            <person name="Glockner I."/>
            <person name="Freese H.M."/>
            <person name="Klenk H.P."/>
            <person name="Overmann J."/>
            <person name="Kaster A.K."/>
            <person name="Rohde M."/>
            <person name="Wiegand S."/>
            <person name="Jogler C."/>
        </authorList>
    </citation>
    <scope>NUCLEOTIDE SEQUENCE [LARGE SCALE GENOMIC DNA]</scope>
    <source>
        <strain evidence="3 4">NH11</strain>
    </source>
</reference>
<name>A0A1P8W9Z7_9PLAN</name>
<evidence type="ECO:0000256" key="2">
    <source>
        <dbReference type="SAM" id="SignalP"/>
    </source>
</evidence>
<feature type="coiled-coil region" evidence="1">
    <location>
        <begin position="305"/>
        <end position="332"/>
    </location>
</feature>
<dbReference type="KEGG" id="fmr:Fuma_00462"/>
<accession>A0A1P8W9Z7</accession>
<evidence type="ECO:0000313" key="4">
    <source>
        <dbReference type="Proteomes" id="UP000187735"/>
    </source>
</evidence>
<dbReference type="AlphaFoldDB" id="A0A1P8W9Z7"/>
<dbReference type="EMBL" id="CP017641">
    <property type="protein sequence ID" value="APZ90878.1"/>
    <property type="molecule type" value="Genomic_DNA"/>
</dbReference>
<protein>
    <submittedName>
        <fullName evidence="3">Neutral/alkaline non-lysosomal ceramidase</fullName>
    </submittedName>
</protein>